<name>A0ABT1RQC2_9FIRM</name>
<evidence type="ECO:0000313" key="4">
    <source>
        <dbReference type="Proteomes" id="UP001524502"/>
    </source>
</evidence>
<dbReference type="RefSeq" id="WP_256132582.1">
    <property type="nucleotide sequence ID" value="NZ_JANFXK010000012.1"/>
</dbReference>
<keyword evidence="4" id="KW-1185">Reference proteome</keyword>
<evidence type="ECO:0000256" key="2">
    <source>
        <dbReference type="SAM" id="Phobius"/>
    </source>
</evidence>
<dbReference type="Proteomes" id="UP001524502">
    <property type="component" value="Unassembled WGS sequence"/>
</dbReference>
<comment type="caution">
    <text evidence="3">The sequence shown here is derived from an EMBL/GenBank/DDBJ whole genome shotgun (WGS) entry which is preliminary data.</text>
</comment>
<feature type="transmembrane region" description="Helical" evidence="2">
    <location>
        <begin position="162"/>
        <end position="188"/>
    </location>
</feature>
<reference evidence="3 4" key="1">
    <citation type="submission" date="2022-06" db="EMBL/GenBank/DDBJ databases">
        <title>Isolation of gut microbiota from human fecal samples.</title>
        <authorList>
            <person name="Pamer E.G."/>
            <person name="Barat B."/>
            <person name="Waligurski E."/>
            <person name="Medina S."/>
            <person name="Paddock L."/>
            <person name="Mostad J."/>
        </authorList>
    </citation>
    <scope>NUCLEOTIDE SEQUENCE [LARGE SCALE GENOMIC DNA]</scope>
    <source>
        <strain evidence="3 4">SL.3.17</strain>
    </source>
</reference>
<proteinExistence type="predicted"/>
<evidence type="ECO:0000313" key="3">
    <source>
        <dbReference type="EMBL" id="MCQ4637394.1"/>
    </source>
</evidence>
<keyword evidence="2" id="KW-0812">Transmembrane</keyword>
<keyword evidence="2" id="KW-0472">Membrane</keyword>
<accession>A0ABT1RQC2</accession>
<feature type="transmembrane region" description="Helical" evidence="2">
    <location>
        <begin position="35"/>
        <end position="56"/>
    </location>
</feature>
<organism evidence="3 4">
    <name type="scientific">Anaerovorax odorimutans</name>
    <dbReference type="NCBI Taxonomy" id="109327"/>
    <lineage>
        <taxon>Bacteria</taxon>
        <taxon>Bacillati</taxon>
        <taxon>Bacillota</taxon>
        <taxon>Clostridia</taxon>
        <taxon>Peptostreptococcales</taxon>
        <taxon>Anaerovoracaceae</taxon>
        <taxon>Anaerovorax</taxon>
    </lineage>
</organism>
<feature type="transmembrane region" description="Helical" evidence="2">
    <location>
        <begin position="89"/>
        <end position="108"/>
    </location>
</feature>
<dbReference type="EMBL" id="JANFXK010000012">
    <property type="protein sequence ID" value="MCQ4637394.1"/>
    <property type="molecule type" value="Genomic_DNA"/>
</dbReference>
<protein>
    <submittedName>
        <fullName evidence="3">Uncharacterized protein</fullName>
    </submittedName>
</protein>
<keyword evidence="1" id="KW-0175">Coiled coil</keyword>
<feature type="transmembrane region" description="Helical" evidence="2">
    <location>
        <begin position="128"/>
        <end position="150"/>
    </location>
</feature>
<feature type="transmembrane region" description="Helical" evidence="2">
    <location>
        <begin position="194"/>
        <end position="214"/>
    </location>
</feature>
<feature type="transmembrane region" description="Helical" evidence="2">
    <location>
        <begin position="62"/>
        <end position="82"/>
    </location>
</feature>
<evidence type="ECO:0000256" key="1">
    <source>
        <dbReference type="SAM" id="Coils"/>
    </source>
</evidence>
<feature type="coiled-coil region" evidence="1">
    <location>
        <begin position="224"/>
        <end position="251"/>
    </location>
</feature>
<keyword evidence="2" id="KW-1133">Transmembrane helix</keyword>
<gene>
    <name evidence="3" type="ORF">NE619_11725</name>
</gene>
<sequence>MSFIYIVLCDLQEMLPILILFLLPLRDRLRFSNRINIPCTLFYFAIVFFTSSPFLSKGVLKASLSISIVPYMGLAALICCFFCKKRKIVNLFILFILKSYTDIIHLVVKSTNLFTFLKDTHTSLEATILGKCCLTLVTFPLICLFVVRLLKPLIDKTEEFDFWKYLWFIPGLFFLCFHLMLTFVYGGFSDSVRVSAPMFPFIWIFATFLTYYLILRMLSETVDMAEIKEKLRMAEIQTEHQKKQYEDLLQQIEKGRTARHDLRHILLVLDSYAEKDDLPAFRSYLSQVLKDKK</sequence>
<feature type="transmembrane region" description="Helical" evidence="2">
    <location>
        <begin position="5"/>
        <end position="23"/>
    </location>
</feature>